<keyword evidence="4" id="KW-1185">Reference proteome</keyword>
<reference evidence="3 4" key="1">
    <citation type="submission" date="2020-09" db="EMBL/GenBank/DDBJ databases">
        <title>Echinicola sp. CAU 1574 isolated from sand of Sido Beach.</title>
        <authorList>
            <person name="Kim W."/>
        </authorList>
    </citation>
    <scope>NUCLEOTIDE SEQUENCE [LARGE SCALE GENOMIC DNA]</scope>
    <source>
        <strain evidence="3 4">CAU 1574</strain>
    </source>
</reference>
<protein>
    <submittedName>
        <fullName evidence="3">DUF1835 domain-containing protein</fullName>
    </submittedName>
</protein>
<evidence type="ECO:0000259" key="2">
    <source>
        <dbReference type="Pfam" id="PF12395"/>
    </source>
</evidence>
<evidence type="ECO:0000313" key="3">
    <source>
        <dbReference type="EMBL" id="MBD8490754.1"/>
    </source>
</evidence>
<sequence>MQKENIHIVFGQLGKRTLMDSKAIDLSNSQVISLEDKLNIGPSCDIDVNENISKRKNWFLKIHGAHPNSPIENDLISLKSMLKNVENINKVFIWTGYYASERISTARLINHLFLFDKPILVANFNTPVRSIHGAAIYPKSLEETASFQVKELLEQFEPIEKGNLQNYLTIWDKVKSGNGELWICDNSGQLKMEETDYFDSCLLSHCKENFQPAARIIGETLVDIDFEVGDDYLNWRLKKLSTDGKIASKGKLIDIRDYEVKKNTYVNTLNPA</sequence>
<dbReference type="Pfam" id="PF12395">
    <property type="entry name" value="DUF3658"/>
    <property type="match status" value="1"/>
</dbReference>
<comment type="caution">
    <text evidence="3">The sequence shown here is derived from an EMBL/GenBank/DDBJ whole genome shotgun (WGS) entry which is preliminary data.</text>
</comment>
<dbReference type="InterPro" id="IPR014973">
    <property type="entry name" value="DUF1835"/>
</dbReference>
<name>A0ABR9APP4_9BACT</name>
<feature type="domain" description="DUF3658" evidence="2">
    <location>
        <begin position="154"/>
        <end position="258"/>
    </location>
</feature>
<dbReference type="Proteomes" id="UP000647133">
    <property type="component" value="Unassembled WGS sequence"/>
</dbReference>
<dbReference type="EMBL" id="JACYTQ010000008">
    <property type="protein sequence ID" value="MBD8490754.1"/>
    <property type="molecule type" value="Genomic_DNA"/>
</dbReference>
<feature type="domain" description="DUF1835" evidence="1">
    <location>
        <begin position="6"/>
        <end position="119"/>
    </location>
</feature>
<evidence type="ECO:0000259" key="1">
    <source>
        <dbReference type="Pfam" id="PF08874"/>
    </source>
</evidence>
<organism evidence="3 4">
    <name type="scientific">Echinicola arenosa</name>
    <dbReference type="NCBI Taxonomy" id="2774144"/>
    <lineage>
        <taxon>Bacteria</taxon>
        <taxon>Pseudomonadati</taxon>
        <taxon>Bacteroidota</taxon>
        <taxon>Cytophagia</taxon>
        <taxon>Cytophagales</taxon>
        <taxon>Cyclobacteriaceae</taxon>
        <taxon>Echinicola</taxon>
    </lineage>
</organism>
<dbReference type="RefSeq" id="WP_192011631.1">
    <property type="nucleotide sequence ID" value="NZ_JACYTQ010000008.1"/>
</dbReference>
<evidence type="ECO:0000313" key="4">
    <source>
        <dbReference type="Proteomes" id="UP000647133"/>
    </source>
</evidence>
<dbReference type="Pfam" id="PF08874">
    <property type="entry name" value="DUF1835"/>
    <property type="match status" value="1"/>
</dbReference>
<proteinExistence type="predicted"/>
<accession>A0ABR9APP4</accession>
<gene>
    <name evidence="3" type="ORF">IFO69_18525</name>
</gene>
<dbReference type="InterPro" id="IPR022123">
    <property type="entry name" value="DUF3658"/>
</dbReference>